<organism evidence="2 3">
    <name type="scientific">Datura stramonium</name>
    <name type="common">Jimsonweed</name>
    <name type="synonym">Common thornapple</name>
    <dbReference type="NCBI Taxonomy" id="4076"/>
    <lineage>
        <taxon>Eukaryota</taxon>
        <taxon>Viridiplantae</taxon>
        <taxon>Streptophyta</taxon>
        <taxon>Embryophyta</taxon>
        <taxon>Tracheophyta</taxon>
        <taxon>Spermatophyta</taxon>
        <taxon>Magnoliopsida</taxon>
        <taxon>eudicotyledons</taxon>
        <taxon>Gunneridae</taxon>
        <taxon>Pentapetalae</taxon>
        <taxon>asterids</taxon>
        <taxon>lamiids</taxon>
        <taxon>Solanales</taxon>
        <taxon>Solanaceae</taxon>
        <taxon>Solanoideae</taxon>
        <taxon>Datureae</taxon>
        <taxon>Datura</taxon>
    </lineage>
</organism>
<reference evidence="2 3" key="1">
    <citation type="journal article" date="2021" name="BMC Genomics">
        <title>Datura genome reveals duplications of psychoactive alkaloid biosynthetic genes and high mutation rate following tissue culture.</title>
        <authorList>
            <person name="Rajewski A."/>
            <person name="Carter-House D."/>
            <person name="Stajich J."/>
            <person name="Litt A."/>
        </authorList>
    </citation>
    <scope>NUCLEOTIDE SEQUENCE [LARGE SCALE GENOMIC DNA]</scope>
    <source>
        <strain evidence="2">AR-01</strain>
    </source>
</reference>
<gene>
    <name evidence="2" type="ORF">HAX54_038429</name>
</gene>
<protein>
    <submittedName>
        <fullName evidence="2">Uncharacterized protein</fullName>
    </submittedName>
</protein>
<evidence type="ECO:0000313" key="3">
    <source>
        <dbReference type="Proteomes" id="UP000823775"/>
    </source>
</evidence>
<keyword evidence="3" id="KW-1185">Reference proteome</keyword>
<sequence length="382" mass="43255">MTLKTLSRQKLNLLQQPKMLIKGVRNQPPINRRAPPVEEIDLEKTRCKVRSWKETGEEPRTANGQARNANRPRYIPEIIDNLMEFTSHPWFEENETRPRSLCVFFQCCACLGSSKPHHFVCEPWPTDAKQQPLIRMTSRRTSCPRTGKQSDPIDKGKVKEKRPAKDEAESRSDPKLEEALRKAKDEEERRVELHLKRGEDALRFNAVPGMKENSTEYLTKLENTEDHYTWIASLIAAGTPTWVTDGGFGHPKIQDEMNSKLKKRGREPVVSHAFETDMGIDSQDLEHRVSKLDSIGAREALTARKVDMRKVKTDVQQLQPNLSIFNVLLTKDEVSEEERAETYEERAGGGAGAGPSSRAPIGEDVATTKTTTLAQSEEAKDT</sequence>
<feature type="region of interest" description="Disordered" evidence="1">
    <location>
        <begin position="130"/>
        <end position="189"/>
    </location>
</feature>
<name>A0ABS8SI11_DATST</name>
<comment type="caution">
    <text evidence="2">The sequence shown here is derived from an EMBL/GenBank/DDBJ whole genome shotgun (WGS) entry which is preliminary data.</text>
</comment>
<feature type="compositionally biased region" description="Basic and acidic residues" evidence="1">
    <location>
        <begin position="151"/>
        <end position="189"/>
    </location>
</feature>
<evidence type="ECO:0000313" key="2">
    <source>
        <dbReference type="EMBL" id="MCD7458513.1"/>
    </source>
</evidence>
<dbReference type="EMBL" id="JACEIK010000525">
    <property type="protein sequence ID" value="MCD7458513.1"/>
    <property type="molecule type" value="Genomic_DNA"/>
</dbReference>
<accession>A0ABS8SI11</accession>
<dbReference type="Proteomes" id="UP000823775">
    <property type="component" value="Unassembled WGS sequence"/>
</dbReference>
<evidence type="ECO:0000256" key="1">
    <source>
        <dbReference type="SAM" id="MobiDB-lite"/>
    </source>
</evidence>
<proteinExistence type="predicted"/>
<feature type="compositionally biased region" description="Polar residues" evidence="1">
    <location>
        <begin position="139"/>
        <end position="149"/>
    </location>
</feature>
<feature type="region of interest" description="Disordered" evidence="1">
    <location>
        <begin position="335"/>
        <end position="382"/>
    </location>
</feature>